<feature type="transmembrane region" description="Helical" evidence="1">
    <location>
        <begin position="139"/>
        <end position="164"/>
    </location>
</feature>
<dbReference type="AlphaFoldDB" id="A0A554A3Q6"/>
<dbReference type="InterPro" id="IPR025450">
    <property type="entry name" value="YndJ-like"/>
</dbReference>
<feature type="transmembrane region" description="Helical" evidence="1">
    <location>
        <begin position="12"/>
        <end position="45"/>
    </location>
</feature>
<sequence>MIQKQWILGFGFWIILAWLMPTSIHILLSFSILVLFPMVLLLAYHRSKKHDAFLLMQPLFSLTGAISLLIEPGLYAAILASVWFAYTLWAAAKGFSRAAVRGFRRAEENAIDAAFIYMPAGGLWLLLSQSGIEGLPFSPVIVLLTAVHFHYSSLVVPIAAGMLGRYVAALNIRIKGFVFLTTGIIVGPILVGLGITLGGIFDISFVVFYTAMMMWLAIESIRLMLTQKGIILARIFVGLAASLSVAAMLLTVIYSTGISFGNSYIAIDMMVRYHGYVQAFGYSFLTLAGWSLLRPQPPFHFGQFRLSQLRGGFKIGNGFLEKSRILNKERAVSGLVDRFSVFNQPSFNSEVVDRRILQFYENTNDYDMVAVTSWHGVYKPLSHIYSFVTGKIAQLHLQPNRKHPMKQRMKAIIYNIDESIDGRHPVRAWIRQDHSTEKEIFVAFYAYYQTDEKVYMDIALPLPGSVMTGILRPQHDSNNGLILTSFRKKNQLGDEGVYLTMFGNWTLRLPIEEYFHVKAHENSNRLTAVHQLYFFKLRCLTIEYEITCKLEKQL</sequence>
<proteinExistence type="predicted"/>
<keyword evidence="3" id="KW-1185">Reference proteome</keyword>
<keyword evidence="1" id="KW-0812">Transmembrane</keyword>
<dbReference type="OrthoDB" id="2614436at2"/>
<evidence type="ECO:0008006" key="4">
    <source>
        <dbReference type="Google" id="ProtNLM"/>
    </source>
</evidence>
<protein>
    <recommendedName>
        <fullName evidence="4">YndJ family transporter</fullName>
    </recommendedName>
</protein>
<keyword evidence="1" id="KW-1133">Transmembrane helix</keyword>
<evidence type="ECO:0000313" key="3">
    <source>
        <dbReference type="Proteomes" id="UP000318521"/>
    </source>
</evidence>
<feature type="transmembrane region" description="Helical" evidence="1">
    <location>
        <begin position="201"/>
        <end position="218"/>
    </location>
</feature>
<dbReference type="EMBL" id="VLXZ01000001">
    <property type="protein sequence ID" value="TSB48323.1"/>
    <property type="molecule type" value="Genomic_DNA"/>
</dbReference>
<gene>
    <name evidence="2" type="ORF">FN960_01865</name>
</gene>
<feature type="transmembrane region" description="Helical" evidence="1">
    <location>
        <begin position="176"/>
        <end position="195"/>
    </location>
</feature>
<name>A0A554A3Q6_9BACI</name>
<dbReference type="RefSeq" id="WP_143846668.1">
    <property type="nucleotide sequence ID" value="NZ_VLXZ01000001.1"/>
</dbReference>
<organism evidence="2 3">
    <name type="scientific">Alkalicoccobacillus porphyridii</name>
    <dbReference type="NCBI Taxonomy" id="2597270"/>
    <lineage>
        <taxon>Bacteria</taxon>
        <taxon>Bacillati</taxon>
        <taxon>Bacillota</taxon>
        <taxon>Bacilli</taxon>
        <taxon>Bacillales</taxon>
        <taxon>Bacillaceae</taxon>
        <taxon>Alkalicoccobacillus</taxon>
    </lineage>
</organism>
<evidence type="ECO:0000313" key="2">
    <source>
        <dbReference type="EMBL" id="TSB48323.1"/>
    </source>
</evidence>
<feature type="transmembrane region" description="Helical" evidence="1">
    <location>
        <begin position="65"/>
        <end position="89"/>
    </location>
</feature>
<dbReference type="Proteomes" id="UP000318521">
    <property type="component" value="Unassembled WGS sequence"/>
</dbReference>
<feature type="transmembrane region" description="Helical" evidence="1">
    <location>
        <begin position="273"/>
        <end position="293"/>
    </location>
</feature>
<accession>A0A554A3Q6</accession>
<evidence type="ECO:0000256" key="1">
    <source>
        <dbReference type="SAM" id="Phobius"/>
    </source>
</evidence>
<keyword evidence="1" id="KW-0472">Membrane</keyword>
<reference evidence="2 3" key="1">
    <citation type="submission" date="2019-07" db="EMBL/GenBank/DDBJ databases">
        <authorList>
            <person name="Park Y.J."/>
            <person name="Jeong S.E."/>
            <person name="Jung H.S."/>
        </authorList>
    </citation>
    <scope>NUCLEOTIDE SEQUENCE [LARGE SCALE GENOMIC DNA]</scope>
    <source>
        <strain evidence="3">P16(2019)</strain>
    </source>
</reference>
<feature type="transmembrane region" description="Helical" evidence="1">
    <location>
        <begin position="230"/>
        <end position="253"/>
    </location>
</feature>
<comment type="caution">
    <text evidence="2">The sequence shown here is derived from an EMBL/GenBank/DDBJ whole genome shotgun (WGS) entry which is preliminary data.</text>
</comment>
<feature type="transmembrane region" description="Helical" evidence="1">
    <location>
        <begin position="110"/>
        <end position="127"/>
    </location>
</feature>
<dbReference type="Pfam" id="PF14158">
    <property type="entry name" value="YndJ"/>
    <property type="match status" value="1"/>
</dbReference>